<dbReference type="CDD" id="cd04301">
    <property type="entry name" value="NAT_SF"/>
    <property type="match status" value="1"/>
</dbReference>
<evidence type="ECO:0000313" key="3">
    <source>
        <dbReference type="Proteomes" id="UP000183190"/>
    </source>
</evidence>
<gene>
    <name evidence="2" type="ORF">SAMN02910265_01733</name>
</gene>
<name>A0A1H6JG98_RUMFL</name>
<evidence type="ECO:0000259" key="1">
    <source>
        <dbReference type="PROSITE" id="PS51186"/>
    </source>
</evidence>
<evidence type="ECO:0000313" key="2">
    <source>
        <dbReference type="EMBL" id="SEH61307.1"/>
    </source>
</evidence>
<dbReference type="PROSITE" id="PS51186">
    <property type="entry name" value="GNAT"/>
    <property type="match status" value="1"/>
</dbReference>
<dbReference type="SUPFAM" id="SSF55729">
    <property type="entry name" value="Acyl-CoA N-acyltransferases (Nat)"/>
    <property type="match status" value="1"/>
</dbReference>
<organism evidence="2 3">
    <name type="scientific">Ruminococcus flavefaciens</name>
    <dbReference type="NCBI Taxonomy" id="1265"/>
    <lineage>
        <taxon>Bacteria</taxon>
        <taxon>Bacillati</taxon>
        <taxon>Bacillota</taxon>
        <taxon>Clostridia</taxon>
        <taxon>Eubacteriales</taxon>
        <taxon>Oscillospiraceae</taxon>
        <taxon>Ruminococcus</taxon>
    </lineage>
</organism>
<sequence length="157" mass="17969">MMCISEVSEHKEDYIYLLLLGDEQEEMIYKYLDRGRLFVVKNDDDVCAVCIVTDEGDLVLELKNISVAERYQRQGIGRKLIGYIEDKFSGAFKKLTVGTGDSPLTVPFYESCGFRRCGVIKNFFIDNYDHPIIESGVQLCDMICFEKELSGNYGTDR</sequence>
<feature type="domain" description="N-acetyltransferase" evidence="1">
    <location>
        <begin position="2"/>
        <end position="133"/>
    </location>
</feature>
<dbReference type="GO" id="GO:0016747">
    <property type="term" value="F:acyltransferase activity, transferring groups other than amino-acyl groups"/>
    <property type="evidence" value="ECO:0007669"/>
    <property type="project" value="InterPro"/>
</dbReference>
<dbReference type="Pfam" id="PF13508">
    <property type="entry name" value="Acetyltransf_7"/>
    <property type="match status" value="1"/>
</dbReference>
<dbReference type="Proteomes" id="UP000183190">
    <property type="component" value="Unassembled WGS sequence"/>
</dbReference>
<dbReference type="Gene3D" id="3.40.630.30">
    <property type="match status" value="1"/>
</dbReference>
<reference evidence="2 3" key="1">
    <citation type="submission" date="2016-10" db="EMBL/GenBank/DDBJ databases">
        <authorList>
            <person name="de Groot N.N."/>
        </authorList>
    </citation>
    <scope>NUCLEOTIDE SEQUENCE [LARGE SCALE GENOMIC DNA]</scope>
    <source>
        <strain evidence="2 3">YAD2003</strain>
    </source>
</reference>
<protein>
    <submittedName>
        <fullName evidence="2">Acetyltransferase (GNAT) domain-containing protein</fullName>
    </submittedName>
</protein>
<dbReference type="InterPro" id="IPR016181">
    <property type="entry name" value="Acyl_CoA_acyltransferase"/>
</dbReference>
<proteinExistence type="predicted"/>
<dbReference type="EMBL" id="FNWV01000005">
    <property type="protein sequence ID" value="SEH61307.1"/>
    <property type="molecule type" value="Genomic_DNA"/>
</dbReference>
<accession>A0A1H6JG98</accession>
<dbReference type="AlphaFoldDB" id="A0A1H6JG98"/>
<dbReference type="InterPro" id="IPR000182">
    <property type="entry name" value="GNAT_dom"/>
</dbReference>
<keyword evidence="2" id="KW-0808">Transferase</keyword>